<keyword evidence="11" id="KW-1185">Reference proteome</keyword>
<keyword evidence="3 7" id="KW-0812">Transmembrane</keyword>
<evidence type="ECO:0000256" key="1">
    <source>
        <dbReference type="ARBA" id="ARBA00004651"/>
    </source>
</evidence>
<feature type="transmembrane region" description="Helical" evidence="7">
    <location>
        <begin position="20"/>
        <end position="44"/>
    </location>
</feature>
<feature type="transmembrane region" description="Helical" evidence="7">
    <location>
        <begin position="272"/>
        <end position="299"/>
    </location>
</feature>
<evidence type="ECO:0000256" key="3">
    <source>
        <dbReference type="ARBA" id="ARBA00022692"/>
    </source>
</evidence>
<dbReference type="Pfam" id="PF12704">
    <property type="entry name" value="MacB_PCD"/>
    <property type="match status" value="1"/>
</dbReference>
<proteinExistence type="inferred from homology"/>
<comment type="similarity">
    <text evidence="6">Belongs to the ABC-4 integral membrane protein family.</text>
</comment>
<dbReference type="Proteomes" id="UP000653343">
    <property type="component" value="Unassembled WGS sequence"/>
</dbReference>
<comment type="caution">
    <text evidence="10">The sequence shown here is derived from an EMBL/GenBank/DDBJ whole genome shotgun (WGS) entry which is preliminary data.</text>
</comment>
<keyword evidence="4 7" id="KW-1133">Transmembrane helix</keyword>
<dbReference type="PANTHER" id="PTHR30572:SF4">
    <property type="entry name" value="ABC TRANSPORTER PERMEASE YTRF"/>
    <property type="match status" value="1"/>
</dbReference>
<feature type="domain" description="ABC3 transporter permease C-terminal" evidence="8">
    <location>
        <begin position="279"/>
        <end position="394"/>
    </location>
</feature>
<feature type="transmembrane region" description="Helical" evidence="7">
    <location>
        <begin position="362"/>
        <end position="384"/>
    </location>
</feature>
<evidence type="ECO:0000256" key="4">
    <source>
        <dbReference type="ARBA" id="ARBA00022989"/>
    </source>
</evidence>
<dbReference type="EMBL" id="BMYU01000002">
    <property type="protein sequence ID" value="GGX35020.1"/>
    <property type="molecule type" value="Genomic_DNA"/>
</dbReference>
<evidence type="ECO:0000313" key="10">
    <source>
        <dbReference type="EMBL" id="GGX35020.1"/>
    </source>
</evidence>
<comment type="subcellular location">
    <subcellularLocation>
        <location evidence="1">Cell membrane</location>
        <topology evidence="1">Multi-pass membrane protein</topology>
    </subcellularLocation>
</comment>
<feature type="domain" description="MacB-like periplasmic core" evidence="9">
    <location>
        <begin position="23"/>
        <end position="237"/>
    </location>
</feature>
<dbReference type="InterPro" id="IPR025857">
    <property type="entry name" value="MacB_PCD"/>
</dbReference>
<feature type="transmembrane region" description="Helical" evidence="7">
    <location>
        <begin position="319"/>
        <end position="350"/>
    </location>
</feature>
<gene>
    <name evidence="10" type="ORF">GCM10010946_10410</name>
</gene>
<protein>
    <submittedName>
        <fullName evidence="10">ABC transporter permease</fullName>
    </submittedName>
</protein>
<sequence>MLMRTIDLFAYALAQVRAHLGRSFLTASGITVTIACVVTLYSVIESMNAMVDAQLNALGKEMIQVSGSYGEPQLGRRENDALLTQVPEIRHLTATQWISFRLNTGPDMQARFGSQQAQLEIYAATPALAELMKLTMLQGRFLSASDEQQHLRVCVVSSNVIKELKLPQHPVGTRIRIARYECSIIGVFQSRSGVNLSDIYVPLNTAEDSGLSNGPWHFRFVLADESRTNAVIVKIRNLLRSVPRLSPEENDNFRILRESEMRKTRDEILNSVALGAVLLVSISFLISAVGIMNVMLVAVTQRTSEIGLLRAVGATAAQVRWMFLIEACAIACVGAVTGVLAGIGISALIVDLISKNPTPLSVPLVPVAIAIGISMLTGILTGLWPATRAARLDPIQALASD</sequence>
<dbReference type="InterPro" id="IPR050250">
    <property type="entry name" value="Macrolide_Exporter_MacB"/>
</dbReference>
<evidence type="ECO:0000256" key="5">
    <source>
        <dbReference type="ARBA" id="ARBA00023136"/>
    </source>
</evidence>
<dbReference type="PANTHER" id="PTHR30572">
    <property type="entry name" value="MEMBRANE COMPONENT OF TRANSPORTER-RELATED"/>
    <property type="match status" value="1"/>
</dbReference>
<keyword evidence="5 7" id="KW-0472">Membrane</keyword>
<evidence type="ECO:0000313" key="11">
    <source>
        <dbReference type="Proteomes" id="UP000653343"/>
    </source>
</evidence>
<accession>A0ABQ2XVH7</accession>
<keyword evidence="2" id="KW-1003">Cell membrane</keyword>
<name>A0ABQ2XVH7_9BURK</name>
<evidence type="ECO:0000256" key="2">
    <source>
        <dbReference type="ARBA" id="ARBA00022475"/>
    </source>
</evidence>
<dbReference type="Pfam" id="PF02687">
    <property type="entry name" value="FtsX"/>
    <property type="match status" value="1"/>
</dbReference>
<evidence type="ECO:0000256" key="7">
    <source>
        <dbReference type="SAM" id="Phobius"/>
    </source>
</evidence>
<reference evidence="11" key="1">
    <citation type="journal article" date="2019" name="Int. J. Syst. Evol. Microbiol.">
        <title>The Global Catalogue of Microorganisms (GCM) 10K type strain sequencing project: providing services to taxonomists for standard genome sequencing and annotation.</title>
        <authorList>
            <consortium name="The Broad Institute Genomics Platform"/>
            <consortium name="The Broad Institute Genome Sequencing Center for Infectious Disease"/>
            <person name="Wu L."/>
            <person name="Ma J."/>
        </authorList>
    </citation>
    <scope>NUCLEOTIDE SEQUENCE [LARGE SCALE GENOMIC DNA]</scope>
    <source>
        <strain evidence="11">KCTC 23917</strain>
    </source>
</reference>
<evidence type="ECO:0000256" key="6">
    <source>
        <dbReference type="ARBA" id="ARBA00038076"/>
    </source>
</evidence>
<evidence type="ECO:0000259" key="8">
    <source>
        <dbReference type="Pfam" id="PF02687"/>
    </source>
</evidence>
<evidence type="ECO:0000259" key="9">
    <source>
        <dbReference type="Pfam" id="PF12704"/>
    </source>
</evidence>
<dbReference type="InterPro" id="IPR003838">
    <property type="entry name" value="ABC3_permease_C"/>
</dbReference>
<organism evidence="10 11">
    <name type="scientific">Undibacterium squillarum</name>
    <dbReference type="NCBI Taxonomy" id="1131567"/>
    <lineage>
        <taxon>Bacteria</taxon>
        <taxon>Pseudomonadati</taxon>
        <taxon>Pseudomonadota</taxon>
        <taxon>Betaproteobacteria</taxon>
        <taxon>Burkholderiales</taxon>
        <taxon>Oxalobacteraceae</taxon>
        <taxon>Undibacterium</taxon>
    </lineage>
</organism>